<dbReference type="EMBL" id="JABSTQ010009044">
    <property type="protein sequence ID" value="KAG0433611.1"/>
    <property type="molecule type" value="Genomic_DNA"/>
</dbReference>
<dbReference type="Proteomes" id="UP000805193">
    <property type="component" value="Unassembled WGS sequence"/>
</dbReference>
<proteinExistence type="predicted"/>
<protein>
    <submittedName>
        <fullName evidence="1">Uncharacterized protein</fullName>
    </submittedName>
</protein>
<accession>A0AC60QJU1</accession>
<feature type="non-terminal residue" evidence="1">
    <location>
        <position position="453"/>
    </location>
</feature>
<organism evidence="1 2">
    <name type="scientific">Ixodes persulcatus</name>
    <name type="common">Taiga tick</name>
    <dbReference type="NCBI Taxonomy" id="34615"/>
    <lineage>
        <taxon>Eukaryota</taxon>
        <taxon>Metazoa</taxon>
        <taxon>Ecdysozoa</taxon>
        <taxon>Arthropoda</taxon>
        <taxon>Chelicerata</taxon>
        <taxon>Arachnida</taxon>
        <taxon>Acari</taxon>
        <taxon>Parasitiformes</taxon>
        <taxon>Ixodida</taxon>
        <taxon>Ixodoidea</taxon>
        <taxon>Ixodidae</taxon>
        <taxon>Ixodinae</taxon>
        <taxon>Ixodes</taxon>
    </lineage>
</organism>
<reference evidence="1 2" key="1">
    <citation type="journal article" date="2020" name="Cell">
        <title>Large-Scale Comparative Analyses of Tick Genomes Elucidate Their Genetic Diversity and Vector Capacities.</title>
        <authorList>
            <consortium name="Tick Genome and Microbiome Consortium (TIGMIC)"/>
            <person name="Jia N."/>
            <person name="Wang J."/>
            <person name="Shi W."/>
            <person name="Du L."/>
            <person name="Sun Y."/>
            <person name="Zhan W."/>
            <person name="Jiang J.F."/>
            <person name="Wang Q."/>
            <person name="Zhang B."/>
            <person name="Ji P."/>
            <person name="Bell-Sakyi L."/>
            <person name="Cui X.M."/>
            <person name="Yuan T.T."/>
            <person name="Jiang B.G."/>
            <person name="Yang W.F."/>
            <person name="Lam T.T."/>
            <person name="Chang Q.C."/>
            <person name="Ding S.J."/>
            <person name="Wang X.J."/>
            <person name="Zhu J.G."/>
            <person name="Ruan X.D."/>
            <person name="Zhao L."/>
            <person name="Wei J.T."/>
            <person name="Ye R.Z."/>
            <person name="Que T.C."/>
            <person name="Du C.H."/>
            <person name="Zhou Y.H."/>
            <person name="Cheng J.X."/>
            <person name="Dai P.F."/>
            <person name="Guo W.B."/>
            <person name="Han X.H."/>
            <person name="Huang E.J."/>
            <person name="Li L.F."/>
            <person name="Wei W."/>
            <person name="Gao Y.C."/>
            <person name="Liu J.Z."/>
            <person name="Shao H.Z."/>
            <person name="Wang X."/>
            <person name="Wang C.C."/>
            <person name="Yang T.C."/>
            <person name="Huo Q.B."/>
            <person name="Li W."/>
            <person name="Chen H.Y."/>
            <person name="Chen S.E."/>
            <person name="Zhou L.G."/>
            <person name="Ni X.B."/>
            <person name="Tian J.H."/>
            <person name="Sheng Y."/>
            <person name="Liu T."/>
            <person name="Pan Y.S."/>
            <person name="Xia L.Y."/>
            <person name="Li J."/>
            <person name="Zhao F."/>
            <person name="Cao W.C."/>
        </authorList>
    </citation>
    <scope>NUCLEOTIDE SEQUENCE [LARGE SCALE GENOMIC DNA]</scope>
    <source>
        <strain evidence="1">Iper-2018</strain>
    </source>
</reference>
<name>A0AC60QJU1_IXOPE</name>
<comment type="caution">
    <text evidence="1">The sequence shown here is derived from an EMBL/GenBank/DDBJ whole genome shotgun (WGS) entry which is preliminary data.</text>
</comment>
<keyword evidence="2" id="KW-1185">Reference proteome</keyword>
<sequence>MLDIVDVIGKFGTYHALIVLLIMLRAVPTGWTNMITPLIAPKMDHWCARPPELLLANFSDHEWKALAVPLTEDGSFAKCEMYLVTTGKALINVDRNVTVACQSWEYNTSVYEKTIVNQESDRWEGVRLLSRVRSAKVERVMEIVPPKHRMMLNLGFGIGYTGSLLLLPLVAYHLNNWSSLQLIAGLSAIMMIPFWFILQESPRWLLTKGRLEDAEATMVKVLKINRRPIPDMDQVMSDLSLQSKLESRKTKIRFFDFFTTPKMRRNTCVLFVLWFLGGVIYYYAALNVTNIPGNPYINYTVSSAAELPAALLGMYVVRCWSRRRSMAVQLLLAGLAFVPAPFLPKDGSPWPRVACNMLMRFFFLVGGFIKWIMVLEIFPTSARSFGFACCLTCSRFGAMVAPFLVDLGDATSAIIPAVLVVLMNLLTAGLALVLPETLNKPLPDNFQEAENID</sequence>
<evidence type="ECO:0000313" key="2">
    <source>
        <dbReference type="Proteomes" id="UP000805193"/>
    </source>
</evidence>
<gene>
    <name evidence="1" type="ORF">HPB47_019756</name>
</gene>
<evidence type="ECO:0000313" key="1">
    <source>
        <dbReference type="EMBL" id="KAG0433611.1"/>
    </source>
</evidence>